<protein>
    <submittedName>
        <fullName evidence="1">Uncharacterized protein</fullName>
    </submittedName>
</protein>
<accession>A0ACC0LUH8</accession>
<dbReference type="EMBL" id="CM046398">
    <property type="protein sequence ID" value="KAI8531921.1"/>
    <property type="molecule type" value="Genomic_DNA"/>
</dbReference>
<gene>
    <name evidence="1" type="ORF">RHMOL_Rhmol11G0173400</name>
</gene>
<name>A0ACC0LUH8_RHOML</name>
<reference evidence="1" key="1">
    <citation type="submission" date="2022-02" db="EMBL/GenBank/DDBJ databases">
        <title>Plant Genome Project.</title>
        <authorList>
            <person name="Zhang R.-G."/>
        </authorList>
    </citation>
    <scope>NUCLEOTIDE SEQUENCE</scope>
    <source>
        <strain evidence="1">AT1</strain>
    </source>
</reference>
<evidence type="ECO:0000313" key="2">
    <source>
        <dbReference type="Proteomes" id="UP001062846"/>
    </source>
</evidence>
<sequence length="235" mass="26916">MTSVVAKLKQITTTEYVLEGFTKIGFHNVVVKSLGGLDLIITFQSKEDRLAALTNSTILGWFKYIKPWNGEASGKSRLVWLKCRGIPLNTWCLTTFRRIEAIWGDFISLDYETLKEESYEVGRMMIATVNSNRIDDWINITVRGRNYCVKVWEEECDDPFNERHIRDWLKVHIPAPTENHIIKETQLGRDDDVEGGKNLAQSSYAALDGVPSDREVMRVDVPTTLRLKDGSSRFL</sequence>
<comment type="caution">
    <text evidence="1">The sequence shown here is derived from an EMBL/GenBank/DDBJ whole genome shotgun (WGS) entry which is preliminary data.</text>
</comment>
<keyword evidence="2" id="KW-1185">Reference proteome</keyword>
<proteinExistence type="predicted"/>
<dbReference type="Proteomes" id="UP001062846">
    <property type="component" value="Chromosome 11"/>
</dbReference>
<evidence type="ECO:0000313" key="1">
    <source>
        <dbReference type="EMBL" id="KAI8531921.1"/>
    </source>
</evidence>
<organism evidence="1 2">
    <name type="scientific">Rhododendron molle</name>
    <name type="common">Chinese azalea</name>
    <name type="synonym">Azalea mollis</name>
    <dbReference type="NCBI Taxonomy" id="49168"/>
    <lineage>
        <taxon>Eukaryota</taxon>
        <taxon>Viridiplantae</taxon>
        <taxon>Streptophyta</taxon>
        <taxon>Embryophyta</taxon>
        <taxon>Tracheophyta</taxon>
        <taxon>Spermatophyta</taxon>
        <taxon>Magnoliopsida</taxon>
        <taxon>eudicotyledons</taxon>
        <taxon>Gunneridae</taxon>
        <taxon>Pentapetalae</taxon>
        <taxon>asterids</taxon>
        <taxon>Ericales</taxon>
        <taxon>Ericaceae</taxon>
        <taxon>Ericoideae</taxon>
        <taxon>Rhodoreae</taxon>
        <taxon>Rhododendron</taxon>
    </lineage>
</organism>